<evidence type="ECO:0000313" key="4">
    <source>
        <dbReference type="Proteomes" id="UP000499080"/>
    </source>
</evidence>
<evidence type="ECO:0000313" key="3">
    <source>
        <dbReference type="EMBL" id="GBL88678.1"/>
    </source>
</evidence>
<dbReference type="Proteomes" id="UP000499080">
    <property type="component" value="Unassembled WGS sequence"/>
</dbReference>
<sequence length="94" mass="11212">MSTFFKFGLFPKMVWLYFDPAILNRGEILGLFVYLLLIKMPPKRQNIGRHTNAAIRENGKKDKTKQKKKQHNEMKEMDYIGHSRIRLNHHNNTK</sequence>
<organism evidence="3 4">
    <name type="scientific">Araneus ventricosus</name>
    <name type="common">Orbweaver spider</name>
    <name type="synonym">Epeira ventricosa</name>
    <dbReference type="NCBI Taxonomy" id="182803"/>
    <lineage>
        <taxon>Eukaryota</taxon>
        <taxon>Metazoa</taxon>
        <taxon>Ecdysozoa</taxon>
        <taxon>Arthropoda</taxon>
        <taxon>Chelicerata</taxon>
        <taxon>Arachnida</taxon>
        <taxon>Araneae</taxon>
        <taxon>Araneomorphae</taxon>
        <taxon>Entelegynae</taxon>
        <taxon>Araneoidea</taxon>
        <taxon>Araneidae</taxon>
        <taxon>Araneus</taxon>
    </lineage>
</organism>
<keyword evidence="2" id="KW-0472">Membrane</keyword>
<evidence type="ECO:0000256" key="2">
    <source>
        <dbReference type="SAM" id="Phobius"/>
    </source>
</evidence>
<protein>
    <submittedName>
        <fullName evidence="3">Uncharacterized protein</fullName>
    </submittedName>
</protein>
<gene>
    <name evidence="3" type="ORF">AVEN_195662_1</name>
</gene>
<feature type="region of interest" description="Disordered" evidence="1">
    <location>
        <begin position="47"/>
        <end position="75"/>
    </location>
</feature>
<keyword evidence="4" id="KW-1185">Reference proteome</keyword>
<keyword evidence="2" id="KW-0812">Transmembrane</keyword>
<comment type="caution">
    <text evidence="3">The sequence shown here is derived from an EMBL/GenBank/DDBJ whole genome shotgun (WGS) entry which is preliminary data.</text>
</comment>
<reference evidence="3 4" key="1">
    <citation type="journal article" date="2019" name="Sci. Rep.">
        <title>Orb-weaving spider Araneus ventricosus genome elucidates the spidroin gene catalogue.</title>
        <authorList>
            <person name="Kono N."/>
            <person name="Nakamura H."/>
            <person name="Ohtoshi R."/>
            <person name="Moran D.A.P."/>
            <person name="Shinohara A."/>
            <person name="Yoshida Y."/>
            <person name="Fujiwara M."/>
            <person name="Mori M."/>
            <person name="Tomita M."/>
            <person name="Arakawa K."/>
        </authorList>
    </citation>
    <scope>NUCLEOTIDE SEQUENCE [LARGE SCALE GENOMIC DNA]</scope>
</reference>
<accession>A0A4Y2B9H1</accession>
<dbReference type="AlphaFoldDB" id="A0A4Y2B9H1"/>
<name>A0A4Y2B9H1_ARAVE</name>
<feature type="transmembrane region" description="Helical" evidence="2">
    <location>
        <begin position="14"/>
        <end position="37"/>
    </location>
</feature>
<evidence type="ECO:0000256" key="1">
    <source>
        <dbReference type="SAM" id="MobiDB-lite"/>
    </source>
</evidence>
<keyword evidence="2" id="KW-1133">Transmembrane helix</keyword>
<proteinExistence type="predicted"/>
<dbReference type="EMBL" id="BGPR01000061">
    <property type="protein sequence ID" value="GBL88678.1"/>
    <property type="molecule type" value="Genomic_DNA"/>
</dbReference>